<feature type="transmembrane region" description="Helical" evidence="10">
    <location>
        <begin position="222"/>
        <end position="241"/>
    </location>
</feature>
<keyword evidence="8 10" id="KW-1133">Transmembrane helix</keyword>
<evidence type="ECO:0000256" key="3">
    <source>
        <dbReference type="ARBA" id="ARBA00022692"/>
    </source>
</evidence>
<feature type="transmembrane region" description="Helical" evidence="10">
    <location>
        <begin position="440"/>
        <end position="464"/>
    </location>
</feature>
<feature type="transmembrane region" description="Helical" evidence="10">
    <location>
        <begin position="406"/>
        <end position="428"/>
    </location>
</feature>
<dbReference type="SUPFAM" id="SSF56784">
    <property type="entry name" value="HAD-like"/>
    <property type="match status" value="1"/>
</dbReference>
<evidence type="ECO:0000256" key="7">
    <source>
        <dbReference type="ARBA" id="ARBA00022967"/>
    </source>
</evidence>
<keyword evidence="6 10" id="KW-0067">ATP-binding</keyword>
<dbReference type="InterPro" id="IPR036163">
    <property type="entry name" value="HMA_dom_sf"/>
</dbReference>
<dbReference type="InterPro" id="IPR036412">
    <property type="entry name" value="HAD-like_sf"/>
</dbReference>
<organism evidence="12 13">
    <name type="scientific">Candidatus Fervidibacter japonicus</name>
    <dbReference type="NCBI Taxonomy" id="2035412"/>
    <lineage>
        <taxon>Bacteria</taxon>
        <taxon>Candidatus Fervidibacterota</taxon>
        <taxon>Candidatus Fervidibacter</taxon>
    </lineage>
</organism>
<gene>
    <name evidence="12" type="primary">copA_1</name>
    <name evidence="12" type="ORF">HRbin17_01191</name>
</gene>
<dbReference type="SUPFAM" id="SSF81653">
    <property type="entry name" value="Calcium ATPase, transduction domain A"/>
    <property type="match status" value="1"/>
</dbReference>
<dbReference type="InterPro" id="IPR006121">
    <property type="entry name" value="HMA_dom"/>
</dbReference>
<dbReference type="PROSITE" id="PS50846">
    <property type="entry name" value="HMA_2"/>
    <property type="match status" value="1"/>
</dbReference>
<dbReference type="GO" id="GO:0005886">
    <property type="term" value="C:plasma membrane"/>
    <property type="evidence" value="ECO:0007669"/>
    <property type="project" value="UniProtKB-SubCell"/>
</dbReference>
<dbReference type="SUPFAM" id="SSF55008">
    <property type="entry name" value="HMA, heavy metal-associated domain"/>
    <property type="match status" value="1"/>
</dbReference>
<keyword evidence="10" id="KW-1003">Cell membrane</keyword>
<dbReference type="FunFam" id="3.30.70.100:FF:000005">
    <property type="entry name" value="Copper-exporting P-type ATPase A"/>
    <property type="match status" value="1"/>
</dbReference>
<dbReference type="SFLD" id="SFLDG00002">
    <property type="entry name" value="C1.7:_P-type_atpase_like"/>
    <property type="match status" value="1"/>
</dbReference>
<dbReference type="Pfam" id="PF00403">
    <property type="entry name" value="HMA"/>
    <property type="match status" value="1"/>
</dbReference>
<keyword evidence="9 10" id="KW-0472">Membrane</keyword>
<keyword evidence="12" id="KW-0378">Hydrolase</keyword>
<evidence type="ECO:0000256" key="8">
    <source>
        <dbReference type="ARBA" id="ARBA00022989"/>
    </source>
</evidence>
<dbReference type="Gene3D" id="3.30.70.100">
    <property type="match status" value="1"/>
</dbReference>
<dbReference type="GO" id="GO:0016887">
    <property type="term" value="F:ATP hydrolysis activity"/>
    <property type="evidence" value="ECO:0007669"/>
    <property type="project" value="InterPro"/>
</dbReference>
<evidence type="ECO:0000256" key="6">
    <source>
        <dbReference type="ARBA" id="ARBA00022840"/>
    </source>
</evidence>
<feature type="transmembrane region" description="Helical" evidence="10">
    <location>
        <begin position="191"/>
        <end position="210"/>
    </location>
</feature>
<keyword evidence="4 10" id="KW-0479">Metal-binding</keyword>
<dbReference type="InterPro" id="IPR001757">
    <property type="entry name" value="P_typ_ATPase"/>
</dbReference>
<dbReference type="Gene3D" id="1.20.1110.10">
    <property type="entry name" value="Calcium-transporting ATPase, transmembrane domain"/>
    <property type="match status" value="1"/>
</dbReference>
<comment type="subcellular location">
    <subcellularLocation>
        <location evidence="10">Cell membrane</location>
    </subcellularLocation>
    <subcellularLocation>
        <location evidence="1">Endomembrane system</location>
        <topology evidence="1">Multi-pass membrane protein</topology>
    </subcellularLocation>
</comment>
<dbReference type="InterPro" id="IPR023299">
    <property type="entry name" value="ATPase_P-typ_cyto_dom_N"/>
</dbReference>
<dbReference type="CDD" id="cd00371">
    <property type="entry name" value="HMA"/>
    <property type="match status" value="1"/>
</dbReference>
<protein>
    <submittedName>
        <fullName evidence="12">Copper-exporting P-type ATPase A</fullName>
        <ecNumber evidence="12">3.6.3.54</ecNumber>
    </submittedName>
</protein>
<dbReference type="InterPro" id="IPR023214">
    <property type="entry name" value="HAD_sf"/>
</dbReference>
<dbReference type="Gene3D" id="3.40.50.1000">
    <property type="entry name" value="HAD superfamily/HAD-like"/>
    <property type="match status" value="1"/>
</dbReference>
<dbReference type="InterPro" id="IPR044492">
    <property type="entry name" value="P_typ_ATPase_HD_dom"/>
</dbReference>
<feature type="transmembrane region" description="Helical" evidence="10">
    <location>
        <begin position="165"/>
        <end position="185"/>
    </location>
</feature>
<proteinExistence type="inferred from homology"/>
<dbReference type="SFLD" id="SFLDS00003">
    <property type="entry name" value="Haloacid_Dehalogenase"/>
    <property type="match status" value="1"/>
</dbReference>
<dbReference type="Gene3D" id="3.40.1110.10">
    <property type="entry name" value="Calcium-transporting ATPase, cytoplasmic domain N"/>
    <property type="match status" value="1"/>
</dbReference>
<dbReference type="SUPFAM" id="SSF81665">
    <property type="entry name" value="Calcium ATPase, transmembrane domain M"/>
    <property type="match status" value="1"/>
</dbReference>
<dbReference type="InterPro" id="IPR023298">
    <property type="entry name" value="ATPase_P-typ_TM_dom_sf"/>
</dbReference>
<dbReference type="FunFam" id="2.70.150.10:FF:000002">
    <property type="entry name" value="Copper-transporting ATPase 1, putative"/>
    <property type="match status" value="1"/>
</dbReference>
<keyword evidence="7" id="KW-1278">Translocase</keyword>
<dbReference type="GO" id="GO:0043682">
    <property type="term" value="F:P-type divalent copper transporter activity"/>
    <property type="evidence" value="ECO:0007669"/>
    <property type="project" value="TreeGrafter"/>
</dbReference>
<dbReference type="InterPro" id="IPR008250">
    <property type="entry name" value="ATPase_P-typ_transduc_dom_A_sf"/>
</dbReference>
<accession>A0A2H5XC41</accession>
<reference evidence="13" key="1">
    <citation type="submission" date="2017-09" db="EMBL/GenBank/DDBJ databases">
        <title>Metaegenomics of thermophilic ammonia-oxidizing enrichment culture.</title>
        <authorList>
            <person name="Kato S."/>
            <person name="Suzuki K."/>
        </authorList>
    </citation>
    <scope>NUCLEOTIDE SEQUENCE [LARGE SCALE GENOMIC DNA]</scope>
</reference>
<dbReference type="PANTHER" id="PTHR43520:SF8">
    <property type="entry name" value="P-TYPE CU(+) TRANSPORTER"/>
    <property type="match status" value="1"/>
</dbReference>
<dbReference type="EC" id="3.6.3.54" evidence="12"/>
<feature type="transmembrane region" description="Helical" evidence="10">
    <location>
        <begin position="759"/>
        <end position="780"/>
    </location>
</feature>
<dbReference type="Gene3D" id="2.70.150.10">
    <property type="entry name" value="Calcium-transporting ATPase, cytoplasmic transduction domain A"/>
    <property type="match status" value="1"/>
</dbReference>
<dbReference type="AlphaFoldDB" id="A0A2H5XC41"/>
<dbReference type="PANTHER" id="PTHR43520">
    <property type="entry name" value="ATP7, ISOFORM B"/>
    <property type="match status" value="1"/>
</dbReference>
<feature type="domain" description="HMA" evidence="11">
    <location>
        <begin position="13"/>
        <end position="78"/>
    </location>
</feature>
<dbReference type="GO" id="GO:0012505">
    <property type="term" value="C:endomembrane system"/>
    <property type="evidence" value="ECO:0007669"/>
    <property type="project" value="UniProtKB-SubCell"/>
</dbReference>
<sequence length="808" mass="84727">MRHPFRGVSAMSRRFSLSVQGMHCASCAETVADALKSVKGVRDASVNIATERALVEVDDGVDFRAMVDAVERAGYRLVTHTATFALNAPLNDTAIQALRAVAGIIAVEPASAPAPAVIVRYLDGVTSRHALQRQLQALGYVAQFVEGLSAEQATADEAQAAWARAWVGLALSLVIMGLTMLPPLVRQPWAQWAAGGLTTFVVLWVGTPFLRRAMAAALRRTATMDTLVSIGAISAYGYSLWALIAQSHGHSQHLYFDGAAFILSAVSLGKGLEARARTIATAALRKLTGLLPSAVTVVRDGKEQTIPLDAVQIGDIVVVRTGERVPVDGVVVAGKGSVDESLLTGESVPVVKDEGDEVVSGSLCVDGFLKVEALRVGESTFVEQMARLMNEAQATKPAMQRLADRVAAVFVPGVLALAAVTFAGWMLLSGDATKAFTAAVAVTVIACPCAMGLATPTAIAVALGRLAQRGILVRNAEAMETAAAITTVVLDKTGTATEGQMKVVAVWVGEAFDGDANELLRWAASAEQGSLHPIARAILQAAKERNLALPAPTEIRTEVGVGVRAKFAAPVAVASVSGRHLTVAPANAVAEVFVGAVDAEQLPADAPVATWLDNGWNIVGVWVNGVLAGCIALTDALRPDAVEAVQQLKAMGIKVLMATGDKPQAAMRVARQLGCDDVLALATPQRKAQWVRELQEQGERVLMVGDGINDAVALAQADIGVAIATGTDLAAQAADVLLVAERLTVLVEFLRLARRTKRVMVQNLFWAFAYNMAALPLAALGKLNPMIAAVAMALSSVTVVGNALRLRR</sequence>
<evidence type="ECO:0000256" key="9">
    <source>
        <dbReference type="ARBA" id="ARBA00023136"/>
    </source>
</evidence>
<keyword evidence="5 10" id="KW-0547">Nucleotide-binding</keyword>
<feature type="transmembrane region" description="Helical" evidence="10">
    <location>
        <begin position="253"/>
        <end position="272"/>
    </location>
</feature>
<dbReference type="PRINTS" id="PR00120">
    <property type="entry name" value="HATPASE"/>
</dbReference>
<dbReference type="PRINTS" id="PR00119">
    <property type="entry name" value="CATATPASE"/>
</dbReference>
<dbReference type="InterPro" id="IPR027256">
    <property type="entry name" value="P-typ_ATPase_IB"/>
</dbReference>
<dbReference type="NCBIfam" id="TIGR01525">
    <property type="entry name" value="ATPase-IB_hvy"/>
    <property type="match status" value="1"/>
</dbReference>
<dbReference type="Proteomes" id="UP000236173">
    <property type="component" value="Unassembled WGS sequence"/>
</dbReference>
<comment type="caution">
    <text evidence="12">The sequence shown here is derived from an EMBL/GenBank/DDBJ whole genome shotgun (WGS) entry which is preliminary data.</text>
</comment>
<dbReference type="GO" id="GO:0055070">
    <property type="term" value="P:copper ion homeostasis"/>
    <property type="evidence" value="ECO:0007669"/>
    <property type="project" value="TreeGrafter"/>
</dbReference>
<dbReference type="NCBIfam" id="TIGR01494">
    <property type="entry name" value="ATPase_P-type"/>
    <property type="match status" value="2"/>
</dbReference>
<comment type="similarity">
    <text evidence="2 10">Belongs to the cation transport ATPase (P-type) (TC 3.A.3) family. Type IB subfamily.</text>
</comment>
<dbReference type="SFLD" id="SFLDF00027">
    <property type="entry name" value="p-type_atpase"/>
    <property type="match status" value="1"/>
</dbReference>
<feature type="transmembrane region" description="Helical" evidence="10">
    <location>
        <begin position="786"/>
        <end position="804"/>
    </location>
</feature>
<evidence type="ECO:0000256" key="1">
    <source>
        <dbReference type="ARBA" id="ARBA00004127"/>
    </source>
</evidence>
<dbReference type="EMBL" id="BEHT01000014">
    <property type="protein sequence ID" value="GBC98677.1"/>
    <property type="molecule type" value="Genomic_DNA"/>
</dbReference>
<evidence type="ECO:0000256" key="2">
    <source>
        <dbReference type="ARBA" id="ARBA00006024"/>
    </source>
</evidence>
<evidence type="ECO:0000256" key="5">
    <source>
        <dbReference type="ARBA" id="ARBA00022741"/>
    </source>
</evidence>
<dbReference type="Pfam" id="PF00122">
    <property type="entry name" value="E1-E2_ATPase"/>
    <property type="match status" value="1"/>
</dbReference>
<dbReference type="InterPro" id="IPR059000">
    <property type="entry name" value="ATPase_P-type_domA"/>
</dbReference>
<dbReference type="Pfam" id="PF00702">
    <property type="entry name" value="Hydrolase"/>
    <property type="match status" value="1"/>
</dbReference>
<evidence type="ECO:0000313" key="13">
    <source>
        <dbReference type="Proteomes" id="UP000236173"/>
    </source>
</evidence>
<dbReference type="GO" id="GO:0005507">
    <property type="term" value="F:copper ion binding"/>
    <property type="evidence" value="ECO:0007669"/>
    <property type="project" value="TreeGrafter"/>
</dbReference>
<keyword evidence="3 10" id="KW-0812">Transmembrane</keyword>
<evidence type="ECO:0000256" key="4">
    <source>
        <dbReference type="ARBA" id="ARBA00022723"/>
    </source>
</evidence>
<evidence type="ECO:0000259" key="11">
    <source>
        <dbReference type="PROSITE" id="PS50846"/>
    </source>
</evidence>
<name>A0A2H5XC41_9BACT</name>
<evidence type="ECO:0000313" key="12">
    <source>
        <dbReference type="EMBL" id="GBC98677.1"/>
    </source>
</evidence>
<dbReference type="GO" id="GO:0005524">
    <property type="term" value="F:ATP binding"/>
    <property type="evidence" value="ECO:0007669"/>
    <property type="project" value="UniProtKB-UniRule"/>
</dbReference>
<evidence type="ECO:0000256" key="10">
    <source>
        <dbReference type="RuleBase" id="RU362081"/>
    </source>
</evidence>